<dbReference type="InterPro" id="IPR033856">
    <property type="entry name" value="Trp_halogen"/>
</dbReference>
<comment type="caution">
    <text evidence="3">The sequence shown here is derived from an EMBL/GenBank/DDBJ whole genome shotgun (WGS) entry which is preliminary data.</text>
</comment>
<keyword evidence="4" id="KW-1185">Reference proteome</keyword>
<feature type="binding site" evidence="2">
    <location>
        <begin position="19"/>
        <end position="22"/>
    </location>
    <ligand>
        <name>FAD</name>
        <dbReference type="ChEBI" id="CHEBI:57692"/>
    </ligand>
</feature>
<keyword evidence="2" id="KW-0547">Nucleotide-binding</keyword>
<dbReference type="Gene3D" id="3.50.50.60">
    <property type="entry name" value="FAD/NAD(P)-binding domain"/>
    <property type="match status" value="1"/>
</dbReference>
<reference evidence="3" key="1">
    <citation type="submission" date="2020-03" db="EMBL/GenBank/DDBJ databases">
        <authorList>
            <person name="Guo F."/>
        </authorList>
    </citation>
    <scope>NUCLEOTIDE SEQUENCE</scope>
    <source>
        <strain evidence="3">JCM 30134</strain>
    </source>
</reference>
<dbReference type="Pfam" id="PF04820">
    <property type="entry name" value="Trp_halogenase"/>
    <property type="match status" value="1"/>
</dbReference>
<dbReference type="Proteomes" id="UP000787472">
    <property type="component" value="Unassembled WGS sequence"/>
</dbReference>
<proteinExistence type="predicted"/>
<dbReference type="PROSITE" id="PS51257">
    <property type="entry name" value="PROKAR_LIPOPROTEIN"/>
    <property type="match status" value="1"/>
</dbReference>
<name>A0A9E5JVW1_9GAMM</name>
<accession>A0A9E5JVW1</accession>
<dbReference type="AlphaFoldDB" id="A0A9E5JVW1"/>
<evidence type="ECO:0000256" key="1">
    <source>
        <dbReference type="PIRSR" id="PIRSR011396-1"/>
    </source>
</evidence>
<keyword evidence="2" id="KW-0274">FAD</keyword>
<feature type="binding site" evidence="2">
    <location>
        <position position="340"/>
    </location>
    <ligand>
        <name>FAD</name>
        <dbReference type="ChEBI" id="CHEBI:57692"/>
    </ligand>
</feature>
<dbReference type="PANTHER" id="PTHR43747:SF4">
    <property type="entry name" value="FLAVIN-DEPENDENT TRYPTOPHAN HALOGENASE"/>
    <property type="match status" value="1"/>
</dbReference>
<dbReference type="EMBL" id="JAAONZ010000009">
    <property type="protein sequence ID" value="NHO66451.1"/>
    <property type="molecule type" value="Genomic_DNA"/>
</dbReference>
<dbReference type="PANTHER" id="PTHR43747">
    <property type="entry name" value="FAD-BINDING PROTEIN"/>
    <property type="match status" value="1"/>
</dbReference>
<dbReference type="PIRSF" id="PIRSF011396">
    <property type="entry name" value="Trp_halogenase"/>
    <property type="match status" value="1"/>
</dbReference>
<dbReference type="GO" id="GO:0000166">
    <property type="term" value="F:nucleotide binding"/>
    <property type="evidence" value="ECO:0007669"/>
    <property type="project" value="UniProtKB-KW"/>
</dbReference>
<dbReference type="RefSeq" id="WP_167187268.1">
    <property type="nucleotide sequence ID" value="NZ_JAAONZ010000009.1"/>
</dbReference>
<dbReference type="InterPro" id="IPR036188">
    <property type="entry name" value="FAD/NAD-bd_sf"/>
</dbReference>
<dbReference type="SUPFAM" id="SSF51905">
    <property type="entry name" value="FAD/NAD(P)-binding domain"/>
    <property type="match status" value="1"/>
</dbReference>
<feature type="binding site" evidence="2">
    <location>
        <position position="349"/>
    </location>
    <ligand>
        <name>L-tryptophan</name>
        <dbReference type="ChEBI" id="CHEBI:57912"/>
    </ligand>
</feature>
<keyword evidence="2" id="KW-0285">Flavoprotein</keyword>
<dbReference type="GO" id="GO:0004497">
    <property type="term" value="F:monooxygenase activity"/>
    <property type="evidence" value="ECO:0007669"/>
    <property type="project" value="InterPro"/>
</dbReference>
<dbReference type="InterPro" id="IPR050816">
    <property type="entry name" value="Flavin-dep_Halogenase_NPB"/>
</dbReference>
<sequence>MVHTRNNNNSIRQIVIVGGGTAGWITACSLSKVLSAGDYAITLVESDAIGIIGVGEATIPTIRDFHKMLGIDEAEFVRKTQASFKLGIEFHNWRNKGECYFHPFGQHGREFDSVSFHQYWMRANQAVDCGDLSEFSLCTLAAAAGKFVPSNNDPQSVLSNMGYAYHFDASLYANFLREIAEKAGVKRVEGKVVDVRQNPENRHIDSIFLESNQQIDGDLFIDCSGFAGLLIGKTLNAEFDDWSHLLPANRAVAVPTKNVGATKPYTMSIAHPAGWQWRIPLQHRTGNGLVYSSTFMSDDEATATLMSNLEGEALDEPRLLRFRTGRRKNAWVNNCVAIGLAAGFLEPLESTAIHLVQSAVSRLLQIFPGREFNDADIREYNQQTAREYDLVRDFVVLHYHATERTEPLWEYTRNMAVPDSLTQKIELFKNRGRFFDRQDDLFKKASWLSVMQGQGIHPGAYDPVADAKPLDRLIEVMQQMRHVFRESVDAMPTHDEFIAEHCKARPF</sequence>
<evidence type="ECO:0000313" key="3">
    <source>
        <dbReference type="EMBL" id="NHO66451.1"/>
    </source>
</evidence>
<organism evidence="3 4">
    <name type="scientific">Pseudomaricurvus hydrocarbonicus</name>
    <dbReference type="NCBI Taxonomy" id="1470433"/>
    <lineage>
        <taxon>Bacteria</taxon>
        <taxon>Pseudomonadati</taxon>
        <taxon>Pseudomonadota</taxon>
        <taxon>Gammaproteobacteria</taxon>
        <taxon>Cellvibrionales</taxon>
        <taxon>Cellvibrionaceae</taxon>
        <taxon>Pseudomaricurvus</taxon>
    </lineage>
</organism>
<dbReference type="InterPro" id="IPR006905">
    <property type="entry name" value="Flavin_halogenase"/>
</dbReference>
<feature type="active site" evidence="1">
    <location>
        <position position="85"/>
    </location>
</feature>
<feature type="binding site" evidence="2">
    <location>
        <position position="353"/>
    </location>
    <ligand>
        <name>FAD</name>
        <dbReference type="ChEBI" id="CHEBI:57692"/>
    </ligand>
</feature>
<evidence type="ECO:0000256" key="2">
    <source>
        <dbReference type="PIRSR" id="PIRSR011396-2"/>
    </source>
</evidence>
<feature type="binding site" evidence="2">
    <location>
        <position position="192"/>
    </location>
    <ligand>
        <name>FAD</name>
        <dbReference type="ChEBI" id="CHEBI:57692"/>
    </ligand>
</feature>
<feature type="binding site" evidence="2">
    <location>
        <position position="85"/>
    </location>
    <ligand>
        <name>7-chloro-L-tryptophan</name>
        <dbReference type="ChEBI" id="CHEBI:58713"/>
    </ligand>
</feature>
<protein>
    <submittedName>
        <fullName evidence="3">Tryptophan 7-halogenase</fullName>
    </submittedName>
</protein>
<evidence type="ECO:0000313" key="4">
    <source>
        <dbReference type="Proteomes" id="UP000787472"/>
    </source>
</evidence>
<gene>
    <name evidence="3" type="ORF">G8770_12960</name>
</gene>